<dbReference type="AlphaFoldDB" id="A0AAV0BMD0"/>
<dbReference type="EMBL" id="CALTRL010005883">
    <property type="protein sequence ID" value="CAH7687522.1"/>
    <property type="molecule type" value="Genomic_DNA"/>
</dbReference>
<protein>
    <recommendedName>
        <fullName evidence="3">Secreted protein</fullName>
    </recommendedName>
</protein>
<gene>
    <name evidence="1" type="ORF">PPACK8108_LOCUS22316</name>
</gene>
<evidence type="ECO:0000313" key="1">
    <source>
        <dbReference type="EMBL" id="CAH7687522.1"/>
    </source>
</evidence>
<organism evidence="1 2">
    <name type="scientific">Phakopsora pachyrhizi</name>
    <name type="common">Asian soybean rust disease fungus</name>
    <dbReference type="NCBI Taxonomy" id="170000"/>
    <lineage>
        <taxon>Eukaryota</taxon>
        <taxon>Fungi</taxon>
        <taxon>Dikarya</taxon>
        <taxon>Basidiomycota</taxon>
        <taxon>Pucciniomycotina</taxon>
        <taxon>Pucciniomycetes</taxon>
        <taxon>Pucciniales</taxon>
        <taxon>Phakopsoraceae</taxon>
        <taxon>Phakopsora</taxon>
    </lineage>
</organism>
<name>A0AAV0BMD0_PHAPC</name>
<accession>A0AAV0BMD0</accession>
<dbReference type="Proteomes" id="UP001153365">
    <property type="component" value="Unassembled WGS sequence"/>
</dbReference>
<reference evidence="1" key="1">
    <citation type="submission" date="2022-06" db="EMBL/GenBank/DDBJ databases">
        <authorList>
            <consortium name="SYNGENTA / RWTH Aachen University"/>
        </authorList>
    </citation>
    <scope>NUCLEOTIDE SEQUENCE</scope>
</reference>
<proteinExistence type="predicted"/>
<sequence>MRLDLMKCLMTSLAVVRCSHPGLWMCKRALTTCLTVGEEYEVLPNFSWKKNLLYKVKSSFHLQMPLYKRHKHHHFCLYFFYLG</sequence>
<comment type="caution">
    <text evidence="1">The sequence shown here is derived from an EMBL/GenBank/DDBJ whole genome shotgun (WGS) entry which is preliminary data.</text>
</comment>
<keyword evidence="2" id="KW-1185">Reference proteome</keyword>
<evidence type="ECO:0000313" key="2">
    <source>
        <dbReference type="Proteomes" id="UP001153365"/>
    </source>
</evidence>
<evidence type="ECO:0008006" key="3">
    <source>
        <dbReference type="Google" id="ProtNLM"/>
    </source>
</evidence>